<dbReference type="Pfam" id="PF19475">
    <property type="entry name" value="DUF6012"/>
    <property type="match status" value="1"/>
</dbReference>
<evidence type="ECO:0000313" key="5">
    <source>
        <dbReference type="EMBL" id="MBD3720609.1"/>
    </source>
</evidence>
<dbReference type="Proteomes" id="UP000196447">
    <property type="component" value="Unassembled WGS sequence"/>
</dbReference>
<sequence length="193" mass="22403">MYLHLVPTLYHTISNKCRLESVTIPELEFEIKGDALSCGRPFPNKRLTVGMQKNRKAMVGLLLEYEKKVSHFTTQYKWYIGDIGFVQHNIKTIMMDSEFDLISQYIGLNIGLDEFKPRLHPSYHKVAPVKIQPMMESYRTGEEVNTLQHDVWENNVLLSRTETLLLNTLESDRLSRYSILTDRLPQPDSAICI</sequence>
<evidence type="ECO:0000313" key="7">
    <source>
        <dbReference type="Proteomes" id="UP000196447"/>
    </source>
</evidence>
<dbReference type="EMBL" id="JACXTF010000004">
    <property type="protein sequence ID" value="MBD3720609.1"/>
    <property type="molecule type" value="Genomic_DNA"/>
</dbReference>
<dbReference type="RefSeq" id="WP_086523255.1">
    <property type="nucleotide sequence ID" value="NZ_CABHKM010000005.1"/>
</dbReference>
<evidence type="ECO:0000313" key="2">
    <source>
        <dbReference type="EMBL" id="MBD3701552.1"/>
    </source>
</evidence>
<dbReference type="EMBL" id="NDBK01000067">
    <property type="protein sequence ID" value="OVF70700.1"/>
    <property type="molecule type" value="Genomic_DNA"/>
</dbReference>
<geneLocation type="plasmid" evidence="1">
    <name>pENVA</name>
</geneLocation>
<dbReference type="InterPro" id="IPR046054">
    <property type="entry name" value="DUF6012"/>
</dbReference>
<proteinExistence type="predicted"/>
<dbReference type="EMBL" id="JACXTI010000005">
    <property type="protein sequence ID" value="MBD3701552.1"/>
    <property type="molecule type" value="Genomic_DNA"/>
</dbReference>
<reference evidence="2" key="3">
    <citation type="submission" date="2020-07" db="EMBL/GenBank/DDBJ databases">
        <title>Clinical and genomic characterization of carbapenemase-producing Enterobacterales causing secondary infections during the COVID-19 crisis at a New York City hospital.</title>
        <authorList>
            <person name="Gomez-Simmonds A."/>
            <person name="Annavajhala M.K."/>
            <person name="Uhlemann A.-C."/>
        </authorList>
    </citation>
    <scope>NUCLEOTIDE SEQUENCE</scope>
    <source>
        <strain evidence="4">KP1827</strain>
        <strain evidence="5">NK1594</strain>
        <strain evidence="2">NK1597</strain>
        <strain evidence="3">NK1677</strain>
    </source>
</reference>
<dbReference type="Proteomes" id="UP000616340">
    <property type="component" value="Unassembled WGS sequence"/>
</dbReference>
<evidence type="ECO:0000313" key="1">
    <source>
        <dbReference type="EMBL" id="CDM79625.1"/>
    </source>
</evidence>
<gene>
    <name evidence="6" type="ORF">B5L96_15030</name>
    <name evidence="4" type="ORF">IE979_00985</name>
    <name evidence="5" type="ORF">IE988_30710</name>
    <name evidence="2" type="ORF">IE991_29435</name>
    <name evidence="3" type="ORF">IE996_32090</name>
    <name evidence="1" type="ORF">PENVA_0009</name>
</gene>
<accession>A0A024HVR0</accession>
<dbReference type="AlphaFoldDB" id="A0A024HVR0"/>
<reference evidence="1" key="1">
    <citation type="journal article" date="2014" name="Antimicrob. Agents Chemother.">
        <title>IncH-Type Plasmid Harboring blaCTX-M-15, blaDHA-1, and qnrB4 Genes Recovered from Animal Isolates.</title>
        <authorList>
            <person name="Schluter A."/>
            <person name="Nordmann P."/>
            <person name="Bonnin R.A."/>
            <person name="Millemann Y."/>
            <person name="Eikmeyer F.G."/>
            <person name="Wibberg D."/>
            <person name="Puhler A."/>
            <person name="Poirel L."/>
        </authorList>
    </citation>
    <scope>NUCLEOTIDE SEQUENCE [LARGE SCALE GENOMIC DNA]</scope>
    <source>
        <strain evidence="1">Kp15</strain>
        <plasmid evidence="1">pENVA</plasmid>
    </source>
</reference>
<name>A0A024HVR0_KLEPN</name>
<organism evidence="1">
    <name type="scientific">Klebsiella pneumoniae</name>
    <dbReference type="NCBI Taxonomy" id="573"/>
    <lineage>
        <taxon>Bacteria</taxon>
        <taxon>Pseudomonadati</taxon>
        <taxon>Pseudomonadota</taxon>
        <taxon>Gammaproteobacteria</taxon>
        <taxon>Enterobacterales</taxon>
        <taxon>Enterobacteriaceae</taxon>
        <taxon>Klebsiella/Raoultella group</taxon>
        <taxon>Klebsiella</taxon>
        <taxon>Klebsiella pneumoniae complex</taxon>
    </lineage>
</organism>
<evidence type="ECO:0000313" key="4">
    <source>
        <dbReference type="EMBL" id="MBD3715559.1"/>
    </source>
</evidence>
<reference evidence="6 7" key="2">
    <citation type="submission" date="2017-03" db="EMBL/GenBank/DDBJ databases">
        <authorList>
            <person name="Fouts D."/>
            <person name="Stalin M.J."/>
            <person name="Chen L."/>
            <person name="Wright M."/>
            <person name="Sutton G."/>
            <person name="Nguyen K."/>
            <person name="Vanduin D."/>
            <person name="Rojas L."/>
            <person name="Hujer A."/>
            <person name="Hujer K."/>
            <person name="Bonomo R."/>
            <person name="Kreiswirth B."/>
            <person name="Adams M."/>
        </authorList>
    </citation>
    <scope>NUCLEOTIDE SEQUENCE [LARGE SCALE GENOMIC DNA]</scope>
    <source>
        <strain evidence="6 7">39383</strain>
    </source>
</reference>
<dbReference type="EMBL" id="JACXSW010000002">
    <property type="protein sequence ID" value="MBD3715559.1"/>
    <property type="molecule type" value="Genomic_DNA"/>
</dbReference>
<evidence type="ECO:0000313" key="3">
    <source>
        <dbReference type="EMBL" id="MBD3710099.1"/>
    </source>
</evidence>
<dbReference type="Proteomes" id="UP000622731">
    <property type="component" value="Unassembled WGS sequence"/>
</dbReference>
<dbReference type="Proteomes" id="UP000639195">
    <property type="component" value="Unassembled WGS sequence"/>
</dbReference>
<protein>
    <submittedName>
        <fullName evidence="1">Uncharacterized protein</fullName>
    </submittedName>
</protein>
<keyword evidence="1" id="KW-0614">Plasmid</keyword>
<dbReference type="EMBL" id="HG918041">
    <property type="protein sequence ID" value="CDM79625.1"/>
    <property type="molecule type" value="Genomic_DNA"/>
</dbReference>
<evidence type="ECO:0000313" key="6">
    <source>
        <dbReference type="EMBL" id="OVF70700.1"/>
    </source>
</evidence>
<dbReference type="Proteomes" id="UP000631473">
    <property type="component" value="Unassembled WGS sequence"/>
</dbReference>
<dbReference type="EMBL" id="JACXTN010000008">
    <property type="protein sequence ID" value="MBD3710099.1"/>
    <property type="molecule type" value="Genomic_DNA"/>
</dbReference>